<dbReference type="Gene3D" id="1.50.10.10">
    <property type="match status" value="1"/>
</dbReference>
<comment type="caution">
    <text evidence="2">The sequence shown here is derived from an EMBL/GenBank/DDBJ whole genome shotgun (WGS) entry which is preliminary data.</text>
</comment>
<dbReference type="InterPro" id="IPR004879">
    <property type="entry name" value="Ssp411-like_TRX"/>
</dbReference>
<dbReference type="Gene3D" id="3.40.30.10">
    <property type="entry name" value="Glutaredoxin"/>
    <property type="match status" value="1"/>
</dbReference>
<dbReference type="PIRSF" id="PIRSF006402">
    <property type="entry name" value="UCP006402_thioredoxin"/>
    <property type="match status" value="1"/>
</dbReference>
<accession>A0A917PMY8</accession>
<dbReference type="CDD" id="cd02955">
    <property type="entry name" value="SSP411"/>
    <property type="match status" value="1"/>
</dbReference>
<dbReference type="InterPro" id="IPR012341">
    <property type="entry name" value="6hp_glycosidase-like_sf"/>
</dbReference>
<dbReference type="InterPro" id="IPR036249">
    <property type="entry name" value="Thioredoxin-like_sf"/>
</dbReference>
<feature type="domain" description="Spermatogenesis-associated protein 20-like TRX" evidence="1">
    <location>
        <begin position="8"/>
        <end position="168"/>
    </location>
</feature>
<dbReference type="InterPro" id="IPR024705">
    <property type="entry name" value="Ssp411"/>
</dbReference>
<protein>
    <submittedName>
        <fullName evidence="2">Thioredoxin domain-containing protein</fullName>
    </submittedName>
</protein>
<reference evidence="2" key="1">
    <citation type="journal article" date="2014" name="Int. J. Syst. Evol. Microbiol.">
        <title>Complete genome sequence of Corynebacterium casei LMG S-19264T (=DSM 44701T), isolated from a smear-ripened cheese.</title>
        <authorList>
            <consortium name="US DOE Joint Genome Institute (JGI-PGF)"/>
            <person name="Walter F."/>
            <person name="Albersmeier A."/>
            <person name="Kalinowski J."/>
            <person name="Ruckert C."/>
        </authorList>
    </citation>
    <scope>NUCLEOTIDE SEQUENCE</scope>
    <source>
        <strain evidence="2">JCM 14371</strain>
    </source>
</reference>
<dbReference type="GO" id="GO:0005975">
    <property type="term" value="P:carbohydrate metabolic process"/>
    <property type="evidence" value="ECO:0007669"/>
    <property type="project" value="InterPro"/>
</dbReference>
<organism evidence="2 3">
    <name type="scientific">Deinococcus aquiradiocola</name>
    <dbReference type="NCBI Taxonomy" id="393059"/>
    <lineage>
        <taxon>Bacteria</taxon>
        <taxon>Thermotogati</taxon>
        <taxon>Deinococcota</taxon>
        <taxon>Deinococci</taxon>
        <taxon>Deinococcales</taxon>
        <taxon>Deinococcaceae</taxon>
        <taxon>Deinococcus</taxon>
    </lineage>
</organism>
<keyword evidence="3" id="KW-1185">Reference proteome</keyword>
<dbReference type="Pfam" id="PF03190">
    <property type="entry name" value="Thioredox_DsbH"/>
    <property type="match status" value="1"/>
</dbReference>
<evidence type="ECO:0000313" key="3">
    <source>
        <dbReference type="Proteomes" id="UP000635726"/>
    </source>
</evidence>
<dbReference type="PANTHER" id="PTHR42899">
    <property type="entry name" value="SPERMATOGENESIS-ASSOCIATED PROTEIN 20"/>
    <property type="match status" value="1"/>
</dbReference>
<reference evidence="2" key="2">
    <citation type="submission" date="2020-09" db="EMBL/GenBank/DDBJ databases">
        <authorList>
            <person name="Sun Q."/>
            <person name="Ohkuma M."/>
        </authorList>
    </citation>
    <scope>NUCLEOTIDE SEQUENCE</scope>
    <source>
        <strain evidence="2">JCM 14371</strain>
    </source>
</reference>
<dbReference type="InterPro" id="IPR008928">
    <property type="entry name" value="6-hairpin_glycosidase_sf"/>
</dbReference>
<evidence type="ECO:0000259" key="1">
    <source>
        <dbReference type="Pfam" id="PF03190"/>
    </source>
</evidence>
<dbReference type="SUPFAM" id="SSF52833">
    <property type="entry name" value="Thioredoxin-like"/>
    <property type="match status" value="1"/>
</dbReference>
<sequence>MTEDAHLNRLAQETSPYLRQHMHNPVDWYAWGDEAFEEARRSDRPVLLSVGYSTCHWCHVMAHESFEDAATAAFMNANFVNVKLDREERPDIDGLYMSAVQALTGSGGWPMTVFLTPDRRPFYAGTYFPPRDLQGMPSFMRVMTSVAGAWRDDRDKLEGNAEALTAHIREASVPRPGPDAWPDDLLPHALQNLRALHDERNGGFGRAPKFPSPTTLSFLLTQPDGQDMALHAMHAMLRGGIYDQVGGGFHRYSVDEAWRVPHFEKMLYDNAQLVRVLLSGFTLSGDPALLSGAQDTLTYLEREMRAPDGGYYSAQDADSGGVEGLTFVWTPQEFRDVLGEDADDMARVFGVTPEGNFMDPHRPEFGRRSVPYLPHGVPTDLQERVRDARARLFAARAARVQPGRDDKVLTGWNGLMLAALADAARVTGDAHWLTLARQNRDFVRANLLDPHADGTEGASALLHTFKDGRARVSGLLEDQAVYALGLIQLYRAGGDLNDLMWARALWRTVRREYWDDEAGVFYTTASGQEVLITRRPEFFDAAVVSSHAAATQLAVWMERYFADEDAGRVARRAVGTYAQELLAAPAGLGGLLFAAAHLLSPETEVAVLGDPAERAPLERELARHELPFTVIAPAVRGEGLPVLEGRGGHGTAYVCRGRTCDLPARDPDTLRAQLLALG</sequence>
<dbReference type="EMBL" id="BMOE01000013">
    <property type="protein sequence ID" value="GGJ84719.1"/>
    <property type="molecule type" value="Genomic_DNA"/>
</dbReference>
<name>A0A917PMY8_9DEIO</name>
<dbReference type="PANTHER" id="PTHR42899:SF1">
    <property type="entry name" value="SPERMATOGENESIS-ASSOCIATED PROTEIN 20"/>
    <property type="match status" value="1"/>
</dbReference>
<dbReference type="AlphaFoldDB" id="A0A917PMY8"/>
<proteinExistence type="predicted"/>
<gene>
    <name evidence="2" type="ORF">GCM10008939_30790</name>
</gene>
<dbReference type="RefSeq" id="WP_229671064.1">
    <property type="nucleotide sequence ID" value="NZ_BMOE01000013.1"/>
</dbReference>
<dbReference type="Proteomes" id="UP000635726">
    <property type="component" value="Unassembled WGS sequence"/>
</dbReference>
<dbReference type="SUPFAM" id="SSF48208">
    <property type="entry name" value="Six-hairpin glycosidases"/>
    <property type="match status" value="1"/>
</dbReference>
<evidence type="ECO:0000313" key="2">
    <source>
        <dbReference type="EMBL" id="GGJ84719.1"/>
    </source>
</evidence>